<evidence type="ECO:0000256" key="5">
    <source>
        <dbReference type="ARBA" id="ARBA00022618"/>
    </source>
</evidence>
<evidence type="ECO:0000256" key="6">
    <source>
        <dbReference type="ARBA" id="ARBA00022776"/>
    </source>
</evidence>
<dbReference type="GO" id="GO:0051233">
    <property type="term" value="C:spindle midzone"/>
    <property type="evidence" value="ECO:0007669"/>
    <property type="project" value="TreeGrafter"/>
</dbReference>
<sequence length="250" mass="28013">MASSRASPRESAEPVTSAHTTRYPLPTSPQRTPNTLSPAATPHNRTKTNQQRLNITRTQKQALMENLQLETVTERARKLRAQYMLQAQGLRTRIEIRVNRIPTALRQAKMGDLLRKYGDVSAPNNPGPTNLRNRLPHINVLAAPKNLKAGPLPKRGMKRTRSATLLTHSCLLTGTVTSSALTKKMKTSIIPRSVTGHLHFLLHESYPTSRPHKYSRLDLPILKPCHTRPCVLICEKFQLPRSLPLLSNQA</sequence>
<feature type="domain" description="Borealin N-terminal" evidence="11">
    <location>
        <begin position="59"/>
        <end position="115"/>
    </location>
</feature>
<comment type="subcellular location">
    <subcellularLocation>
        <location evidence="2">Chromosome</location>
        <location evidence="2">Centromere</location>
    </subcellularLocation>
    <subcellularLocation>
        <location evidence="1">Nucleus</location>
    </subcellularLocation>
</comment>
<gene>
    <name evidence="12" type="ORF">BGT96224_1928</name>
</gene>
<keyword evidence="9" id="KW-0137">Centromere</keyword>
<name>A0A656KLC0_BLUGR</name>
<evidence type="ECO:0000256" key="7">
    <source>
        <dbReference type="ARBA" id="ARBA00023242"/>
    </source>
</evidence>
<evidence type="ECO:0000256" key="4">
    <source>
        <dbReference type="ARBA" id="ARBA00022454"/>
    </source>
</evidence>
<proteinExistence type="inferred from homology"/>
<organism evidence="12 13">
    <name type="scientific">Blumeria graminis f. sp. tritici 96224</name>
    <dbReference type="NCBI Taxonomy" id="1268274"/>
    <lineage>
        <taxon>Eukaryota</taxon>
        <taxon>Fungi</taxon>
        <taxon>Dikarya</taxon>
        <taxon>Ascomycota</taxon>
        <taxon>Pezizomycotina</taxon>
        <taxon>Leotiomycetes</taxon>
        <taxon>Erysiphales</taxon>
        <taxon>Erysiphaceae</taxon>
        <taxon>Blumeria</taxon>
    </lineage>
</organism>
<keyword evidence="6" id="KW-0498">Mitosis</keyword>
<evidence type="ECO:0000256" key="3">
    <source>
        <dbReference type="ARBA" id="ARBA00009914"/>
    </source>
</evidence>
<dbReference type="EMBL" id="KE375021">
    <property type="protein sequence ID" value="EPQ65630.1"/>
    <property type="molecule type" value="Genomic_DNA"/>
</dbReference>
<comment type="similarity">
    <text evidence="3">Belongs to the borealin family.</text>
</comment>
<dbReference type="InterPro" id="IPR018867">
    <property type="entry name" value="Cell_div_borealin"/>
</dbReference>
<keyword evidence="7" id="KW-0539">Nucleus</keyword>
<evidence type="ECO:0000256" key="8">
    <source>
        <dbReference type="ARBA" id="ARBA00023306"/>
    </source>
</evidence>
<evidence type="ECO:0000313" key="13">
    <source>
        <dbReference type="Proteomes" id="UP000053110"/>
    </source>
</evidence>
<dbReference type="AlphaFoldDB" id="A0A656KLC0"/>
<dbReference type="GO" id="GO:0005634">
    <property type="term" value="C:nucleus"/>
    <property type="evidence" value="ECO:0007669"/>
    <property type="project" value="UniProtKB-SubCell"/>
</dbReference>
<protein>
    <recommendedName>
        <fullName evidence="11">Borealin N-terminal domain-containing protein</fullName>
    </recommendedName>
</protein>
<evidence type="ECO:0000256" key="9">
    <source>
        <dbReference type="ARBA" id="ARBA00023328"/>
    </source>
</evidence>
<evidence type="ECO:0000256" key="1">
    <source>
        <dbReference type="ARBA" id="ARBA00004123"/>
    </source>
</evidence>
<reference evidence="13" key="1">
    <citation type="journal article" date="2013" name="Nat. Genet.">
        <title>The wheat powdery mildew genome shows the unique evolution of an obligate biotroph.</title>
        <authorList>
            <person name="Wicker T."/>
            <person name="Oberhaensli S."/>
            <person name="Parlange F."/>
            <person name="Buchmann J.P."/>
            <person name="Shatalina M."/>
            <person name="Roffler S."/>
            <person name="Ben-David R."/>
            <person name="Dolezel J."/>
            <person name="Simkova H."/>
            <person name="Schulze-Lefert P."/>
            <person name="Spanu P.D."/>
            <person name="Bruggmann R."/>
            <person name="Amselem J."/>
            <person name="Quesneville H."/>
            <person name="Ver Loren van Themaat E."/>
            <person name="Paape T."/>
            <person name="Shimizu K.K."/>
            <person name="Keller B."/>
        </authorList>
    </citation>
    <scope>NUCLEOTIDE SEQUENCE [LARGE SCALE GENOMIC DNA]</scope>
    <source>
        <strain evidence="13">96224</strain>
    </source>
</reference>
<keyword evidence="4" id="KW-0158">Chromosome</keyword>
<evidence type="ECO:0000313" key="12">
    <source>
        <dbReference type="EMBL" id="EPQ65630.1"/>
    </source>
</evidence>
<dbReference type="GO" id="GO:0032133">
    <property type="term" value="C:chromosome passenger complex"/>
    <property type="evidence" value="ECO:0007669"/>
    <property type="project" value="TreeGrafter"/>
</dbReference>
<evidence type="ECO:0000256" key="10">
    <source>
        <dbReference type="SAM" id="MobiDB-lite"/>
    </source>
</evidence>
<keyword evidence="5" id="KW-0132">Cell division</keyword>
<dbReference type="GO" id="GO:0000070">
    <property type="term" value="P:mitotic sister chromatid segregation"/>
    <property type="evidence" value="ECO:0007669"/>
    <property type="project" value="TreeGrafter"/>
</dbReference>
<evidence type="ECO:0000256" key="2">
    <source>
        <dbReference type="ARBA" id="ARBA00004584"/>
    </source>
</evidence>
<dbReference type="InterPro" id="IPR018851">
    <property type="entry name" value="Borealin_N"/>
</dbReference>
<accession>A0A656KLC0</accession>
<dbReference type="PANTHER" id="PTHR16040:SF7">
    <property type="entry name" value="AUSTRALIN, ISOFORM A-RELATED"/>
    <property type="match status" value="1"/>
</dbReference>
<dbReference type="Proteomes" id="UP000053110">
    <property type="component" value="Unassembled WGS sequence"/>
</dbReference>
<dbReference type="OrthoDB" id="2392550at2759"/>
<dbReference type="PANTHER" id="PTHR16040">
    <property type="entry name" value="AUSTRALIN, ISOFORM A-RELATED"/>
    <property type="match status" value="1"/>
</dbReference>
<feature type="region of interest" description="Disordered" evidence="10">
    <location>
        <begin position="1"/>
        <end position="50"/>
    </location>
</feature>
<dbReference type="GO" id="GO:0051301">
    <property type="term" value="P:cell division"/>
    <property type="evidence" value="ECO:0007669"/>
    <property type="project" value="UniProtKB-KW"/>
</dbReference>
<evidence type="ECO:0000259" key="11">
    <source>
        <dbReference type="Pfam" id="PF10444"/>
    </source>
</evidence>
<keyword evidence="8" id="KW-0131">Cell cycle</keyword>
<dbReference type="GO" id="GO:0000775">
    <property type="term" value="C:chromosome, centromeric region"/>
    <property type="evidence" value="ECO:0007669"/>
    <property type="project" value="UniProtKB-SubCell"/>
</dbReference>
<feature type="compositionally biased region" description="Polar residues" evidence="10">
    <location>
        <begin position="28"/>
        <end position="38"/>
    </location>
</feature>
<dbReference type="Pfam" id="PF10444">
    <property type="entry name" value="Nbl1_Borealin_N"/>
    <property type="match status" value="1"/>
</dbReference>